<keyword evidence="6" id="KW-0574">Periplasm</keyword>
<keyword evidence="9" id="KW-0378">Hydrolase</keyword>
<dbReference type="RefSeq" id="WP_045882869.1">
    <property type="nucleotide sequence ID" value="NZ_CP011110.1"/>
</dbReference>
<proteinExistence type="inferred from homology"/>
<dbReference type="GO" id="GO:0042597">
    <property type="term" value="C:periplasmic space"/>
    <property type="evidence" value="ECO:0007669"/>
    <property type="project" value="UniProtKB-SubCell"/>
</dbReference>
<reference evidence="9 10" key="1">
    <citation type="journal article" date="2015" name="Mol. Plant Microbe Interact.">
        <title>Comparative Genomic Analysis of Pseudomonas chlororaphis PCL1606 Reveals New Insight into Antifungal Compounds Involved in Biocontrol.</title>
        <authorList>
            <person name="Calderon C.E."/>
            <person name="Ramos C."/>
            <person name="de Vicente A."/>
            <person name="Cazorla F.M."/>
        </authorList>
    </citation>
    <scope>NUCLEOTIDE SEQUENCE [LARGE SCALE GENOMIC DNA]</scope>
    <source>
        <strain evidence="9 10">PCL1606</strain>
    </source>
</reference>
<protein>
    <submittedName>
        <fullName evidence="9">Protease</fullName>
    </submittedName>
</protein>
<evidence type="ECO:0000256" key="2">
    <source>
        <dbReference type="ARBA" id="ARBA00006813"/>
    </source>
</evidence>
<dbReference type="GO" id="GO:0008191">
    <property type="term" value="F:metalloendopeptidase inhibitor activity"/>
    <property type="evidence" value="ECO:0007669"/>
    <property type="project" value="InterPro"/>
</dbReference>
<dbReference type="InterPro" id="IPR016085">
    <property type="entry name" value="Protease_inh_B-barrel_dom"/>
</dbReference>
<keyword evidence="3" id="KW-0483">Metalloprotease inhibitor</keyword>
<dbReference type="InterPro" id="IPR022815">
    <property type="entry name" value="Inh"/>
</dbReference>
<dbReference type="Pfam" id="PF02974">
    <property type="entry name" value="Inh"/>
    <property type="match status" value="1"/>
</dbReference>
<evidence type="ECO:0000259" key="8">
    <source>
        <dbReference type="Pfam" id="PF02974"/>
    </source>
</evidence>
<dbReference type="EMBL" id="CP011110">
    <property type="protein sequence ID" value="AKA24281.1"/>
    <property type="molecule type" value="Genomic_DNA"/>
</dbReference>
<dbReference type="OrthoDB" id="6996810at2"/>
<dbReference type="GO" id="GO:0008233">
    <property type="term" value="F:peptidase activity"/>
    <property type="evidence" value="ECO:0007669"/>
    <property type="project" value="UniProtKB-KW"/>
</dbReference>
<evidence type="ECO:0000256" key="6">
    <source>
        <dbReference type="ARBA" id="ARBA00022764"/>
    </source>
</evidence>
<evidence type="ECO:0000256" key="1">
    <source>
        <dbReference type="ARBA" id="ARBA00004418"/>
    </source>
</evidence>
<dbReference type="Proteomes" id="UP000032748">
    <property type="component" value="Chromosome"/>
</dbReference>
<dbReference type="PRINTS" id="PR01274">
    <property type="entry name" value="MPTASEINHBTR"/>
</dbReference>
<evidence type="ECO:0000256" key="3">
    <source>
        <dbReference type="ARBA" id="ARBA00022608"/>
    </source>
</evidence>
<keyword evidence="7" id="KW-0481">Metalloenzyme inhibitor</keyword>
<dbReference type="KEGG" id="pcz:PCL1606_28300"/>
<dbReference type="PATRIC" id="fig|587753.10.peg.2823"/>
<organism evidence="9 10">
    <name type="scientific">Pseudomonas chlororaphis</name>
    <dbReference type="NCBI Taxonomy" id="587753"/>
    <lineage>
        <taxon>Bacteria</taxon>
        <taxon>Pseudomonadati</taxon>
        <taxon>Pseudomonadota</taxon>
        <taxon>Gammaproteobacteria</taxon>
        <taxon>Pseudomonadales</taxon>
        <taxon>Pseudomonadaceae</taxon>
        <taxon>Pseudomonas</taxon>
    </lineage>
</organism>
<dbReference type="AlphaFoldDB" id="A0A0D5XYZ2"/>
<dbReference type="Gene3D" id="2.40.128.10">
    <property type="match status" value="1"/>
</dbReference>
<evidence type="ECO:0000256" key="5">
    <source>
        <dbReference type="ARBA" id="ARBA00022729"/>
    </source>
</evidence>
<evidence type="ECO:0000313" key="10">
    <source>
        <dbReference type="Proteomes" id="UP000032748"/>
    </source>
</evidence>
<keyword evidence="5" id="KW-0732">Signal</keyword>
<keyword evidence="9" id="KW-0645">Protease</keyword>
<keyword evidence="4" id="KW-0646">Protease inhibitor</keyword>
<dbReference type="InterPro" id="IPR021140">
    <property type="entry name" value="Inh/Omp19"/>
</dbReference>
<dbReference type="GO" id="GO:0006508">
    <property type="term" value="P:proteolysis"/>
    <property type="evidence" value="ECO:0007669"/>
    <property type="project" value="UniProtKB-KW"/>
</dbReference>
<evidence type="ECO:0000313" key="9">
    <source>
        <dbReference type="EMBL" id="AKA24281.1"/>
    </source>
</evidence>
<accession>A0A0D5XYZ2</accession>
<name>A0A0D5XYZ2_9PSED</name>
<comment type="subcellular location">
    <subcellularLocation>
        <location evidence="1">Periplasm</location>
    </subcellularLocation>
</comment>
<sequence>MIRTAFIAKAGAYLIATLMMFSGETSMASSLRLADPAELAGHWQLSQPAQPASQCVLDLERNGTLGAGAECLSGWLGDPAIGWFPEPDGIAVTGKEGSKIIFLSRQKDGLYEGTLKSGAKVILQRTP</sequence>
<evidence type="ECO:0000256" key="7">
    <source>
        <dbReference type="ARBA" id="ARBA00023215"/>
    </source>
</evidence>
<comment type="similarity">
    <text evidence="2">Belongs to the protease inhibitor I38 family.</text>
</comment>
<feature type="domain" description="Alkaline proteinase inhibitor/ Outer membrane lipoprotein Omp19" evidence="8">
    <location>
        <begin position="35"/>
        <end position="125"/>
    </location>
</feature>
<gene>
    <name evidence="9" type="ORF">PCL1606_28300</name>
</gene>
<dbReference type="SUPFAM" id="SSF50882">
    <property type="entry name" value="beta-Barrel protease inhibitors"/>
    <property type="match status" value="1"/>
</dbReference>
<evidence type="ECO:0000256" key="4">
    <source>
        <dbReference type="ARBA" id="ARBA00022690"/>
    </source>
</evidence>